<comment type="subunit">
    <text evidence="5">Forms a complex with TatA.</text>
</comment>
<evidence type="ECO:0000256" key="4">
    <source>
        <dbReference type="ARBA" id="ARBA00023136"/>
    </source>
</evidence>
<dbReference type="Proteomes" id="UP000820977">
    <property type="component" value="Unassembled WGS sequence"/>
</dbReference>
<dbReference type="Pfam" id="PF00902">
    <property type="entry name" value="TatC"/>
    <property type="match status" value="1"/>
</dbReference>
<accession>A0ABX2AZR9</accession>
<evidence type="ECO:0000256" key="2">
    <source>
        <dbReference type="ARBA" id="ARBA00022692"/>
    </source>
</evidence>
<keyword evidence="5" id="KW-0811">Translocation</keyword>
<comment type="caution">
    <text evidence="5">Lacks conserved residue(s) required for the propagation of feature annotation.</text>
</comment>
<dbReference type="RefSeq" id="WP_172344169.1">
    <property type="nucleotide sequence ID" value="NZ_CATJFF010000035.1"/>
</dbReference>
<proteinExistence type="inferred from homology"/>
<evidence type="ECO:0000256" key="1">
    <source>
        <dbReference type="ARBA" id="ARBA00004141"/>
    </source>
</evidence>
<keyword evidence="5" id="KW-0653">Protein transport</keyword>
<feature type="transmembrane region" description="Helical" evidence="5">
    <location>
        <begin position="32"/>
        <end position="53"/>
    </location>
</feature>
<dbReference type="PRINTS" id="PR01840">
    <property type="entry name" value="TATCFAMILY"/>
</dbReference>
<feature type="transmembrane region" description="Helical" evidence="5">
    <location>
        <begin position="188"/>
        <end position="213"/>
    </location>
</feature>
<dbReference type="PANTHER" id="PTHR30371:SF0">
    <property type="entry name" value="SEC-INDEPENDENT PROTEIN TRANSLOCASE PROTEIN TATC, CHLOROPLASTIC-RELATED"/>
    <property type="match status" value="1"/>
</dbReference>
<keyword evidence="7" id="KW-1185">Reference proteome</keyword>
<reference evidence="6 7" key="1">
    <citation type="submission" date="2020-05" db="EMBL/GenBank/DDBJ databases">
        <title>Distinct polysaccharide utilization as determinants for interspecies competition between intestinal Prevotella spp.</title>
        <authorList>
            <person name="Galvez E.J.C."/>
            <person name="Iljazovic A."/>
            <person name="Strowig T."/>
        </authorList>
    </citation>
    <scope>NUCLEOTIDE SEQUENCE [LARGE SCALE GENOMIC DNA]</scope>
    <source>
        <strain evidence="6 7">PCHR</strain>
    </source>
</reference>
<comment type="subcellular location">
    <subcellularLocation>
        <location evidence="5">Cell membrane</location>
        <topology evidence="5">Multi-pass membrane protein</topology>
    </subcellularLocation>
    <subcellularLocation>
        <location evidence="1">Membrane</location>
        <topology evidence="1">Multi-pass membrane protein</topology>
    </subcellularLocation>
</comment>
<evidence type="ECO:0000256" key="5">
    <source>
        <dbReference type="HAMAP-Rule" id="MF_00902"/>
    </source>
</evidence>
<comment type="function">
    <text evidence="5">Part of the twin-arginine translocation (Tat) system that transports large folded proteins containing a characteristic twin-arginine motif in their signal peptide across membranes.</text>
</comment>
<name>A0ABX2AZR9_9BACT</name>
<keyword evidence="4 5" id="KW-0472">Membrane</keyword>
<sequence length="269" mass="30806">MKKRRKKDIRKKERNSEELMTFGGHLEVLRRMLFRIISVAGGVAIVVFCFKDITWQLLLAPGKYDFVTYRCIESLAHAIGFNDFRFTEYHVELIATELSSQFMTHITTAVYLGLLAASPYILYELLRFVSPALHDNERRYSVQAATVIYVLFLLGVLMSYYVLFPVSFRFLGTYSVAEQVRSTITLDSYVSTFTTLTLLMGIVFQMPVIALTLGKMGVVTGDMLSHYRKHAFMLIMVVAAVITPPDIMTLVLVTIPMYMLYEVSIWVIR</sequence>
<protein>
    <recommendedName>
        <fullName evidence="5">Sec-independent protein translocase protein TatC</fullName>
    </recommendedName>
</protein>
<feature type="transmembrane region" description="Helical" evidence="5">
    <location>
        <begin position="102"/>
        <end position="123"/>
    </location>
</feature>
<dbReference type="PANTHER" id="PTHR30371">
    <property type="entry name" value="SEC-INDEPENDENT PROTEIN TRANSLOCASE PROTEIN TATC"/>
    <property type="match status" value="1"/>
</dbReference>
<comment type="caution">
    <text evidence="6">The sequence shown here is derived from an EMBL/GenBank/DDBJ whole genome shotgun (WGS) entry which is preliminary data.</text>
</comment>
<evidence type="ECO:0000313" key="6">
    <source>
        <dbReference type="EMBL" id="NPE24672.1"/>
    </source>
</evidence>
<comment type="similarity">
    <text evidence="5">Belongs to the TatC family.</text>
</comment>
<evidence type="ECO:0000313" key="7">
    <source>
        <dbReference type="Proteomes" id="UP000820977"/>
    </source>
</evidence>
<dbReference type="InterPro" id="IPR002033">
    <property type="entry name" value="TatC"/>
</dbReference>
<keyword evidence="2 5" id="KW-0812">Transmembrane</keyword>
<evidence type="ECO:0000256" key="3">
    <source>
        <dbReference type="ARBA" id="ARBA00022989"/>
    </source>
</evidence>
<dbReference type="HAMAP" id="MF_00902">
    <property type="entry name" value="TatC"/>
    <property type="match status" value="1"/>
</dbReference>
<keyword evidence="5" id="KW-1003">Cell membrane</keyword>
<keyword evidence="3 5" id="KW-1133">Transmembrane helix</keyword>
<organism evidence="6 7">
    <name type="scientific">Xylanibacter caecicola</name>
    <dbReference type="NCBI Taxonomy" id="2736294"/>
    <lineage>
        <taxon>Bacteria</taxon>
        <taxon>Pseudomonadati</taxon>
        <taxon>Bacteroidota</taxon>
        <taxon>Bacteroidia</taxon>
        <taxon>Bacteroidales</taxon>
        <taxon>Prevotellaceae</taxon>
        <taxon>Xylanibacter</taxon>
    </lineage>
</organism>
<feature type="transmembrane region" description="Helical" evidence="5">
    <location>
        <begin position="144"/>
        <end position="168"/>
    </location>
</feature>
<keyword evidence="5" id="KW-0813">Transport</keyword>
<feature type="transmembrane region" description="Helical" evidence="5">
    <location>
        <begin position="234"/>
        <end position="261"/>
    </location>
</feature>
<dbReference type="EMBL" id="JABKKJ010000004">
    <property type="protein sequence ID" value="NPE24672.1"/>
    <property type="molecule type" value="Genomic_DNA"/>
</dbReference>
<dbReference type="NCBIfam" id="TIGR00945">
    <property type="entry name" value="tatC"/>
    <property type="match status" value="1"/>
</dbReference>
<gene>
    <name evidence="5 6" type="primary">tatC</name>
    <name evidence="6" type="ORF">HPS54_03925</name>
</gene>